<protein>
    <recommendedName>
        <fullName evidence="4">Plasmid stabilization protein</fullName>
    </recommendedName>
</protein>
<reference evidence="2 3" key="1">
    <citation type="journal article" date="2016" name="Nat. Commun.">
        <title>Thousands of microbial genomes shed light on interconnected biogeochemical processes in an aquifer system.</title>
        <authorList>
            <person name="Anantharaman K."/>
            <person name="Brown C.T."/>
            <person name="Hug L.A."/>
            <person name="Sharon I."/>
            <person name="Castelle C.J."/>
            <person name="Probst A.J."/>
            <person name="Thomas B.C."/>
            <person name="Singh A."/>
            <person name="Wilkins M.J."/>
            <person name="Karaoz U."/>
            <person name="Brodie E.L."/>
            <person name="Williams K.H."/>
            <person name="Hubbard S.S."/>
            <person name="Banfield J.F."/>
        </authorList>
    </citation>
    <scope>NUCLEOTIDE SEQUENCE [LARGE SCALE GENOMIC DNA]</scope>
</reference>
<organism evidence="2 3">
    <name type="scientific">Candidatus Woesebacteria bacterium RIFCSPHIGHO2_01_FULL_39_28</name>
    <dbReference type="NCBI Taxonomy" id="1802496"/>
    <lineage>
        <taxon>Bacteria</taxon>
        <taxon>Candidatus Woeseibacteriota</taxon>
    </lineage>
</organism>
<accession>A0A1F7YB63</accession>
<dbReference type="PANTHER" id="PTHR38813">
    <property type="match status" value="1"/>
</dbReference>
<dbReference type="EMBL" id="MGGI01000027">
    <property type="protein sequence ID" value="OGM24551.1"/>
    <property type="molecule type" value="Genomic_DNA"/>
</dbReference>
<comment type="caution">
    <text evidence="2">The sequence shown here is derived from an EMBL/GenBank/DDBJ whole genome shotgun (WGS) entry which is preliminary data.</text>
</comment>
<dbReference type="InterPro" id="IPR007712">
    <property type="entry name" value="RelE/ParE_toxin"/>
</dbReference>
<proteinExistence type="predicted"/>
<keyword evidence="1" id="KW-1277">Toxin-antitoxin system</keyword>
<evidence type="ECO:0000256" key="1">
    <source>
        <dbReference type="ARBA" id="ARBA00022649"/>
    </source>
</evidence>
<gene>
    <name evidence="2" type="ORF">A2627_03445</name>
</gene>
<sequence length="90" mass="11036">MYKVVFRERVIKSLKRRIHPKDREKILSKVEDLAQDLFSRSLDIKKLLAFENLEKTYRLRVGEFRVFYELDTKTKSIIIYKIDYRKTTTY</sequence>
<dbReference type="InterPro" id="IPR035093">
    <property type="entry name" value="RelE/ParE_toxin_dom_sf"/>
</dbReference>
<dbReference type="SUPFAM" id="SSF143011">
    <property type="entry name" value="RelE-like"/>
    <property type="match status" value="1"/>
</dbReference>
<dbReference type="Pfam" id="PF05016">
    <property type="entry name" value="ParE_toxin"/>
    <property type="match status" value="1"/>
</dbReference>
<dbReference type="InterPro" id="IPR052747">
    <property type="entry name" value="TA_system_RelE_toxin"/>
</dbReference>
<name>A0A1F7YB63_9BACT</name>
<evidence type="ECO:0000313" key="3">
    <source>
        <dbReference type="Proteomes" id="UP000178851"/>
    </source>
</evidence>
<dbReference type="PANTHER" id="PTHR38813:SF1">
    <property type="entry name" value="TOXIN RELE1-RELATED"/>
    <property type="match status" value="1"/>
</dbReference>
<evidence type="ECO:0000313" key="2">
    <source>
        <dbReference type="EMBL" id="OGM24551.1"/>
    </source>
</evidence>
<dbReference type="Gene3D" id="3.30.2310.20">
    <property type="entry name" value="RelE-like"/>
    <property type="match status" value="1"/>
</dbReference>
<dbReference type="AlphaFoldDB" id="A0A1F7YB63"/>
<dbReference type="Proteomes" id="UP000178851">
    <property type="component" value="Unassembled WGS sequence"/>
</dbReference>
<evidence type="ECO:0008006" key="4">
    <source>
        <dbReference type="Google" id="ProtNLM"/>
    </source>
</evidence>